<dbReference type="InterPro" id="IPR049071">
    <property type="entry name" value="MPI_cupin_dom"/>
</dbReference>
<gene>
    <name evidence="9" type="ORF">H6X83_11050</name>
</gene>
<sequence>MAIIKLIPACKSYLWGGQRLKTNFHKKFDGNVLAETWELSCHPDGPSAVANGPFAGKTLAEYLKANPAAAGTNCARFGDFPVLIKLIDAHNNLSIQVHPNNDYALKNEHQFGKTEMWYIVDCEPGAFLYYGFKKTISKEEFQKRIEDGTLTEVLNAAPVHPDDTFFIEAGTIHAICKGIVIAEIQQNSNVTYRVFDYNRVGKDGKPRQLHVSKALDVTRTVPPRTDYDFDSHLGCCNSFVTDLLQLSGNEVTASTDGSTFHSLLAVKGSGSVSCSGETVSFEQGDSIFLPADCGSYRVSGQCTVVRTTVPPKNTYLPNGDKA</sequence>
<dbReference type="GO" id="GO:0008270">
    <property type="term" value="F:zinc ion binding"/>
    <property type="evidence" value="ECO:0007669"/>
    <property type="project" value="InterPro"/>
</dbReference>
<dbReference type="PIRSF" id="PIRSF036894">
    <property type="entry name" value="PMI_Firm_short"/>
    <property type="match status" value="1"/>
</dbReference>
<dbReference type="InterPro" id="IPR011051">
    <property type="entry name" value="RmlC_Cupin_sf"/>
</dbReference>
<feature type="domain" description="Phosphomannose isomerase type I catalytic" evidence="7">
    <location>
        <begin position="4"/>
        <end position="104"/>
    </location>
</feature>
<evidence type="ECO:0000256" key="1">
    <source>
        <dbReference type="ARBA" id="ARBA00022723"/>
    </source>
</evidence>
<dbReference type="KEGG" id="caml:H6X83_11050"/>
<dbReference type="GO" id="GO:0004476">
    <property type="term" value="F:mannose-6-phosphate isomerase activity"/>
    <property type="evidence" value="ECO:0007669"/>
    <property type="project" value="InterPro"/>
</dbReference>
<comment type="cofactor">
    <cofactor evidence="5">
        <name>Zn(2+)</name>
        <dbReference type="ChEBI" id="CHEBI:29105"/>
    </cofactor>
    <text evidence="5">Binds 1 zinc ion per subunit.</text>
</comment>
<dbReference type="Pfam" id="PF21621">
    <property type="entry name" value="MPI_cupin_dom"/>
    <property type="match status" value="1"/>
</dbReference>
<evidence type="ECO:0000256" key="4">
    <source>
        <dbReference type="ARBA" id="ARBA00030762"/>
    </source>
</evidence>
<keyword evidence="1 5" id="KW-0479">Metal-binding</keyword>
<feature type="domain" description="Mannose-6-phosphate isomerase cupin" evidence="8">
    <location>
        <begin position="239"/>
        <end position="308"/>
    </location>
</feature>
<dbReference type="Pfam" id="PF20511">
    <property type="entry name" value="PMI_typeI_cat"/>
    <property type="match status" value="1"/>
</dbReference>
<organism evidence="9 10">
    <name type="scientific">Caproicibacterium amylolyticum</name>
    <dbReference type="NCBI Taxonomy" id="2766537"/>
    <lineage>
        <taxon>Bacteria</taxon>
        <taxon>Bacillati</taxon>
        <taxon>Bacillota</taxon>
        <taxon>Clostridia</taxon>
        <taxon>Eubacteriales</taxon>
        <taxon>Oscillospiraceae</taxon>
        <taxon>Caproicibacterium</taxon>
    </lineage>
</organism>
<dbReference type="InterPro" id="IPR014710">
    <property type="entry name" value="RmlC-like_jellyroll"/>
</dbReference>
<dbReference type="GO" id="GO:0005975">
    <property type="term" value="P:carbohydrate metabolic process"/>
    <property type="evidence" value="ECO:0007669"/>
    <property type="project" value="InterPro"/>
</dbReference>
<dbReference type="Proteomes" id="UP000516046">
    <property type="component" value="Chromosome"/>
</dbReference>
<dbReference type="CDD" id="cd07010">
    <property type="entry name" value="cupin_PMI_type_I_N_bac"/>
    <property type="match status" value="1"/>
</dbReference>
<evidence type="ECO:0000313" key="9">
    <source>
        <dbReference type="EMBL" id="QNO17466.1"/>
    </source>
</evidence>
<feature type="binding site" evidence="5">
    <location>
        <position position="98"/>
    </location>
    <ligand>
        <name>Zn(2+)</name>
        <dbReference type="ChEBI" id="CHEBI:29105"/>
    </ligand>
</feature>
<feature type="binding site" evidence="5">
    <location>
        <position position="173"/>
    </location>
    <ligand>
        <name>Zn(2+)</name>
        <dbReference type="ChEBI" id="CHEBI:29105"/>
    </ligand>
</feature>
<evidence type="ECO:0000259" key="8">
    <source>
        <dbReference type="Pfam" id="PF21621"/>
    </source>
</evidence>
<dbReference type="AlphaFoldDB" id="A0A7G9WFK4"/>
<feature type="active site" evidence="6">
    <location>
        <position position="193"/>
    </location>
</feature>
<keyword evidence="10" id="KW-1185">Reference proteome</keyword>
<dbReference type="Gene3D" id="2.60.120.10">
    <property type="entry name" value="Jelly Rolls"/>
    <property type="match status" value="2"/>
</dbReference>
<feature type="binding site" evidence="5">
    <location>
        <position position="115"/>
    </location>
    <ligand>
        <name>Zn(2+)</name>
        <dbReference type="ChEBI" id="CHEBI:29105"/>
    </ligand>
</feature>
<keyword evidence="2 5" id="KW-0862">Zinc</keyword>
<evidence type="ECO:0000256" key="3">
    <source>
        <dbReference type="ARBA" id="ARBA00029741"/>
    </source>
</evidence>
<evidence type="ECO:0000259" key="7">
    <source>
        <dbReference type="Pfam" id="PF20511"/>
    </source>
</evidence>
<evidence type="ECO:0000256" key="2">
    <source>
        <dbReference type="ARBA" id="ARBA00022833"/>
    </source>
</evidence>
<dbReference type="InterPro" id="IPR046457">
    <property type="entry name" value="PMI_typeI_cat"/>
</dbReference>
<dbReference type="EMBL" id="CP060696">
    <property type="protein sequence ID" value="QNO17466.1"/>
    <property type="molecule type" value="Genomic_DNA"/>
</dbReference>
<keyword evidence="9" id="KW-0413">Isomerase</keyword>
<dbReference type="PANTHER" id="PTHR42742">
    <property type="entry name" value="TRANSCRIPTIONAL REPRESSOR MPRA"/>
    <property type="match status" value="1"/>
</dbReference>
<name>A0A7G9WFK4_9FIRM</name>
<protein>
    <recommendedName>
        <fullName evidence="3">Phosphohexomutase</fullName>
    </recommendedName>
    <alternativeName>
        <fullName evidence="4">Phosphomannose isomerase</fullName>
    </alternativeName>
</protein>
<dbReference type="InterPro" id="IPR051804">
    <property type="entry name" value="Carb_Metab_Reg_Kinase/Isom"/>
</dbReference>
<dbReference type="PANTHER" id="PTHR42742:SF3">
    <property type="entry name" value="FRUCTOKINASE"/>
    <property type="match status" value="1"/>
</dbReference>
<reference evidence="9 10" key="1">
    <citation type="submission" date="2020-08" db="EMBL/GenBank/DDBJ databases">
        <authorList>
            <person name="Ren C."/>
            <person name="Gu Y."/>
            <person name="Xu Y."/>
        </authorList>
    </citation>
    <scope>NUCLEOTIDE SEQUENCE [LARGE SCALE GENOMIC DNA]</scope>
    <source>
        <strain evidence="9 10">LBM18003</strain>
    </source>
</reference>
<proteinExistence type="predicted"/>
<dbReference type="RefSeq" id="WP_212506536.1">
    <property type="nucleotide sequence ID" value="NZ_CP060696.1"/>
</dbReference>
<dbReference type="SUPFAM" id="SSF51182">
    <property type="entry name" value="RmlC-like cupins"/>
    <property type="match status" value="1"/>
</dbReference>
<evidence type="ECO:0000256" key="5">
    <source>
        <dbReference type="PIRSR" id="PIRSR036894-1"/>
    </source>
</evidence>
<evidence type="ECO:0000256" key="6">
    <source>
        <dbReference type="PIRSR" id="PIRSR036894-2"/>
    </source>
</evidence>
<evidence type="ECO:0000313" key="10">
    <source>
        <dbReference type="Proteomes" id="UP000516046"/>
    </source>
</evidence>
<accession>A0A7G9WFK4</accession>
<dbReference type="InterPro" id="IPR014628">
    <property type="entry name" value="Man6P_isomerase_Firm_short"/>
</dbReference>